<gene>
    <name evidence="1" type="ORF">BACCOP_01503</name>
</gene>
<dbReference type="EMBL" id="ABIY02000077">
    <property type="protein sequence ID" value="EDV01415.1"/>
    <property type="molecule type" value="Genomic_DNA"/>
</dbReference>
<reference evidence="1 2" key="2">
    <citation type="submission" date="2008-04" db="EMBL/GenBank/DDBJ databases">
        <authorList>
            <person name="Fulton L."/>
            <person name="Clifton S."/>
            <person name="Fulton B."/>
            <person name="Xu J."/>
            <person name="Minx P."/>
            <person name="Pepin K.H."/>
            <person name="Johnson M."/>
            <person name="Thiruvilangam P."/>
            <person name="Bhonagiri V."/>
            <person name="Nash W.E."/>
            <person name="Mardis E.R."/>
            <person name="Wilson R.K."/>
        </authorList>
    </citation>
    <scope>NUCLEOTIDE SEQUENCE [LARGE SCALE GENOMIC DNA]</scope>
    <source>
        <strain evidence="1 2">DSM 17136</strain>
    </source>
</reference>
<organism evidence="1 2">
    <name type="scientific">Phocaeicola coprocola DSM 17136</name>
    <dbReference type="NCBI Taxonomy" id="470145"/>
    <lineage>
        <taxon>Bacteria</taxon>
        <taxon>Pseudomonadati</taxon>
        <taxon>Bacteroidota</taxon>
        <taxon>Bacteroidia</taxon>
        <taxon>Bacteroidales</taxon>
        <taxon>Bacteroidaceae</taxon>
        <taxon>Phocaeicola</taxon>
    </lineage>
</organism>
<reference evidence="1 2" key="1">
    <citation type="submission" date="2008-04" db="EMBL/GenBank/DDBJ databases">
        <title>Draft genome sequence of Bacteroides coprocola (DSM 17136).</title>
        <authorList>
            <person name="Sudarsanam P."/>
            <person name="Ley R."/>
            <person name="Guruge J."/>
            <person name="Turnbaugh P.J."/>
            <person name="Mahowald M."/>
            <person name="Liep D."/>
            <person name="Gordon J."/>
        </authorList>
    </citation>
    <scope>NUCLEOTIDE SEQUENCE [LARGE SCALE GENOMIC DNA]</scope>
    <source>
        <strain evidence="1 2">DSM 17136</strain>
    </source>
</reference>
<protein>
    <submittedName>
        <fullName evidence="1">Uncharacterized protein</fullName>
    </submittedName>
</protein>
<evidence type="ECO:0000313" key="2">
    <source>
        <dbReference type="Proteomes" id="UP000003146"/>
    </source>
</evidence>
<evidence type="ECO:0000313" key="1">
    <source>
        <dbReference type="EMBL" id="EDV01415.1"/>
    </source>
</evidence>
<dbReference type="AlphaFoldDB" id="B3JHZ1"/>
<proteinExistence type="predicted"/>
<accession>B3JHZ1</accession>
<name>B3JHZ1_9BACT</name>
<dbReference type="HOGENOM" id="CLU_3095418_0_0_10"/>
<comment type="caution">
    <text evidence="1">The sequence shown here is derived from an EMBL/GenBank/DDBJ whole genome shotgun (WGS) entry which is preliminary data.</text>
</comment>
<dbReference type="Proteomes" id="UP000003146">
    <property type="component" value="Unassembled WGS sequence"/>
</dbReference>
<sequence>MRKQQCIKIFIHKKKPDTYCNETCIRFSYHFRIKSEHTILIFYFEKSFFLK</sequence>